<sequence>MLSQIFSKSRPFFLTKVFLATFICFTLLGLIAALLIAGEIPDLFDLAEHGQISVIALLLAIIVTFVIDGFVQRSPKRIILVVVFAFLYIPMLMLIIYSFNSSKLVTVWAGFSTKWYGELVNNTALLKAVGLSLGIAAASATLAIILGTLASYVIVRFRRFKGANLFSFMTTAPLVMPDVITGLALLLLFVAMGHIIGWPQDRGAMTIWLAHVTFCTAYVTVVVSARLRELDRSIEEAAMDLGANPLKVFFIITLPMIAPALVSGWLLAFTLSLDDLVIASFVAGPGSTTLPMLIFSKVRLGVSPDINALASIILLIVGLIGFVSWILMRQREKRRIQEMRSAK</sequence>
<dbReference type="PANTHER" id="PTHR43848">
    <property type="entry name" value="PUTRESCINE TRANSPORT SYSTEM PERMEASE PROTEIN POTI"/>
    <property type="match status" value="1"/>
</dbReference>
<evidence type="ECO:0000256" key="4">
    <source>
        <dbReference type="ARBA" id="ARBA00022475"/>
    </source>
</evidence>
<feature type="transmembrane region" description="Helical" evidence="8">
    <location>
        <begin position="78"/>
        <end position="99"/>
    </location>
</feature>
<dbReference type="Gene3D" id="1.10.3720.10">
    <property type="entry name" value="MetI-like"/>
    <property type="match status" value="1"/>
</dbReference>
<comment type="similarity">
    <text evidence="2">Belongs to the binding-protein-dependent transport system permease family. CysTW subfamily.</text>
</comment>
<evidence type="ECO:0000256" key="1">
    <source>
        <dbReference type="ARBA" id="ARBA00004651"/>
    </source>
</evidence>
<dbReference type="EMBL" id="BAABHY010000001">
    <property type="protein sequence ID" value="GAA5106618.1"/>
    <property type="molecule type" value="Genomic_DNA"/>
</dbReference>
<feature type="transmembrane region" description="Helical" evidence="8">
    <location>
        <begin position="306"/>
        <end position="327"/>
    </location>
</feature>
<organism evidence="10 11">
    <name type="scientific">Orbus sasakiae</name>
    <dbReference type="NCBI Taxonomy" id="1078475"/>
    <lineage>
        <taxon>Bacteria</taxon>
        <taxon>Pseudomonadati</taxon>
        <taxon>Pseudomonadota</taxon>
        <taxon>Gammaproteobacteria</taxon>
        <taxon>Orbales</taxon>
        <taxon>Orbaceae</taxon>
        <taxon>Orbus</taxon>
    </lineage>
</organism>
<reference evidence="11" key="1">
    <citation type="journal article" date="2019" name="Int. J. Syst. Evol. Microbiol.">
        <title>The Global Catalogue of Microorganisms (GCM) 10K type strain sequencing project: providing services to taxonomists for standard genome sequencing and annotation.</title>
        <authorList>
            <consortium name="The Broad Institute Genomics Platform"/>
            <consortium name="The Broad Institute Genome Sequencing Center for Infectious Disease"/>
            <person name="Wu L."/>
            <person name="Ma J."/>
        </authorList>
    </citation>
    <scope>NUCLEOTIDE SEQUENCE [LARGE SCALE GENOMIC DNA]</scope>
    <source>
        <strain evidence="11">JCM 18050</strain>
    </source>
</reference>
<evidence type="ECO:0000256" key="3">
    <source>
        <dbReference type="ARBA" id="ARBA00022448"/>
    </source>
</evidence>
<evidence type="ECO:0000256" key="6">
    <source>
        <dbReference type="ARBA" id="ARBA00022989"/>
    </source>
</evidence>
<dbReference type="NCBIfam" id="NF007889">
    <property type="entry name" value="PRK10592.1"/>
    <property type="match status" value="1"/>
</dbReference>
<comment type="subcellular location">
    <subcellularLocation>
        <location evidence="1 8">Cell membrane</location>
        <topology evidence="1 8">Multi-pass membrane protein</topology>
    </subcellularLocation>
</comment>
<keyword evidence="3 8" id="KW-0813">Transport</keyword>
<dbReference type="CDD" id="cd06261">
    <property type="entry name" value="TM_PBP2"/>
    <property type="match status" value="1"/>
</dbReference>
<gene>
    <name evidence="10" type="primary">potI</name>
    <name evidence="10" type="ORF">GCM10023211_06660</name>
</gene>
<feature type="transmembrane region" description="Helical" evidence="8">
    <location>
        <begin position="175"/>
        <end position="196"/>
    </location>
</feature>
<evidence type="ECO:0000256" key="8">
    <source>
        <dbReference type="RuleBase" id="RU363032"/>
    </source>
</evidence>
<dbReference type="Pfam" id="PF00528">
    <property type="entry name" value="BPD_transp_1"/>
    <property type="match status" value="1"/>
</dbReference>
<dbReference type="InterPro" id="IPR035906">
    <property type="entry name" value="MetI-like_sf"/>
</dbReference>
<evidence type="ECO:0000256" key="2">
    <source>
        <dbReference type="ARBA" id="ARBA00007069"/>
    </source>
</evidence>
<dbReference type="InterPro" id="IPR051789">
    <property type="entry name" value="Bact_Polyamine_Transport"/>
</dbReference>
<feature type="domain" description="ABC transmembrane type-1" evidence="9">
    <location>
        <begin position="129"/>
        <end position="324"/>
    </location>
</feature>
<keyword evidence="11" id="KW-1185">Reference proteome</keyword>
<feature type="transmembrane region" description="Helical" evidence="8">
    <location>
        <begin position="208"/>
        <end position="227"/>
    </location>
</feature>
<feature type="transmembrane region" description="Helical" evidence="8">
    <location>
        <begin position="12"/>
        <end position="38"/>
    </location>
</feature>
<dbReference type="Proteomes" id="UP001500171">
    <property type="component" value="Unassembled WGS sequence"/>
</dbReference>
<evidence type="ECO:0000256" key="5">
    <source>
        <dbReference type="ARBA" id="ARBA00022692"/>
    </source>
</evidence>
<keyword evidence="5 8" id="KW-0812">Transmembrane</keyword>
<keyword evidence="7 8" id="KW-0472">Membrane</keyword>
<feature type="transmembrane region" description="Helical" evidence="8">
    <location>
        <begin position="128"/>
        <end position="155"/>
    </location>
</feature>
<evidence type="ECO:0000256" key="7">
    <source>
        <dbReference type="ARBA" id="ARBA00023136"/>
    </source>
</evidence>
<accession>A0ABP9N392</accession>
<evidence type="ECO:0000313" key="10">
    <source>
        <dbReference type="EMBL" id="GAA5106618.1"/>
    </source>
</evidence>
<name>A0ABP9N392_9GAMM</name>
<keyword evidence="6 8" id="KW-1133">Transmembrane helix</keyword>
<feature type="transmembrane region" description="Helical" evidence="8">
    <location>
        <begin position="248"/>
        <end position="268"/>
    </location>
</feature>
<dbReference type="InterPro" id="IPR000515">
    <property type="entry name" value="MetI-like"/>
</dbReference>
<feature type="transmembrane region" description="Helical" evidence="8">
    <location>
        <begin position="50"/>
        <end position="71"/>
    </location>
</feature>
<comment type="caution">
    <text evidence="10">The sequence shown here is derived from an EMBL/GenBank/DDBJ whole genome shotgun (WGS) entry which is preliminary data.</text>
</comment>
<dbReference type="PROSITE" id="PS50928">
    <property type="entry name" value="ABC_TM1"/>
    <property type="match status" value="1"/>
</dbReference>
<dbReference type="SUPFAM" id="SSF161098">
    <property type="entry name" value="MetI-like"/>
    <property type="match status" value="1"/>
</dbReference>
<dbReference type="PANTHER" id="PTHR43848:SF2">
    <property type="entry name" value="PUTRESCINE TRANSPORT SYSTEM PERMEASE PROTEIN POTI"/>
    <property type="match status" value="1"/>
</dbReference>
<keyword evidence="4" id="KW-1003">Cell membrane</keyword>
<proteinExistence type="inferred from homology"/>
<evidence type="ECO:0000313" key="11">
    <source>
        <dbReference type="Proteomes" id="UP001500171"/>
    </source>
</evidence>
<protein>
    <submittedName>
        <fullName evidence="10">Putrescine ABC transporter permease PotI</fullName>
    </submittedName>
</protein>
<evidence type="ECO:0000259" key="9">
    <source>
        <dbReference type="PROSITE" id="PS50928"/>
    </source>
</evidence>